<evidence type="ECO:0000313" key="1">
    <source>
        <dbReference type="EMBL" id="KCW89292.1"/>
    </source>
</evidence>
<dbReference type="EMBL" id="KK198753">
    <property type="protein sequence ID" value="KCW89292.1"/>
    <property type="molecule type" value="Genomic_DNA"/>
</dbReference>
<proteinExistence type="predicted"/>
<sequence>MTRRGGGGHERTTTWDQKRNLPRNTVVTKWQSALISEHYRDDVNKCNLWGRKLNFVQVELCSFGKNIKSIKAIYMC</sequence>
<reference evidence="1" key="1">
    <citation type="submission" date="2013-07" db="EMBL/GenBank/DDBJ databases">
        <title>The genome of Eucalyptus grandis.</title>
        <authorList>
            <person name="Schmutz J."/>
            <person name="Hayes R."/>
            <person name="Myburg A."/>
            <person name="Tuskan G."/>
            <person name="Grattapaglia D."/>
            <person name="Rokhsar D.S."/>
        </authorList>
    </citation>
    <scope>NUCLEOTIDE SEQUENCE</scope>
    <source>
        <tissue evidence="1">Leaf extractions</tissue>
    </source>
</reference>
<name>A0A059DFD5_EUCGR</name>
<dbReference type="InParanoid" id="A0A059DFD5"/>
<accession>A0A059DFD5</accession>
<protein>
    <submittedName>
        <fullName evidence="1">Uncharacterized protein</fullName>
    </submittedName>
</protein>
<gene>
    <name evidence="1" type="ORF">EUGRSUZ_A01581</name>
</gene>
<organism evidence="1">
    <name type="scientific">Eucalyptus grandis</name>
    <name type="common">Flooded gum</name>
    <dbReference type="NCBI Taxonomy" id="71139"/>
    <lineage>
        <taxon>Eukaryota</taxon>
        <taxon>Viridiplantae</taxon>
        <taxon>Streptophyta</taxon>
        <taxon>Embryophyta</taxon>
        <taxon>Tracheophyta</taxon>
        <taxon>Spermatophyta</taxon>
        <taxon>Magnoliopsida</taxon>
        <taxon>eudicotyledons</taxon>
        <taxon>Gunneridae</taxon>
        <taxon>Pentapetalae</taxon>
        <taxon>rosids</taxon>
        <taxon>malvids</taxon>
        <taxon>Myrtales</taxon>
        <taxon>Myrtaceae</taxon>
        <taxon>Myrtoideae</taxon>
        <taxon>Eucalypteae</taxon>
        <taxon>Eucalyptus</taxon>
    </lineage>
</organism>
<dbReference type="Gramene" id="KCW89292">
    <property type="protein sequence ID" value="KCW89292"/>
    <property type="gene ID" value="EUGRSUZ_A01581"/>
</dbReference>
<dbReference type="AlphaFoldDB" id="A0A059DFD5"/>